<proteinExistence type="predicted"/>
<dbReference type="AlphaFoldDB" id="A0A427B1K2"/>
<reference evidence="1 2" key="1">
    <citation type="journal article" date="2014" name="Agronomy (Basel)">
        <title>A Draft Genome Sequence for Ensete ventricosum, the Drought-Tolerant Tree Against Hunger.</title>
        <authorList>
            <person name="Harrison J."/>
            <person name="Moore K.A."/>
            <person name="Paszkiewicz K."/>
            <person name="Jones T."/>
            <person name="Grant M."/>
            <person name="Ambacheew D."/>
            <person name="Muzemil S."/>
            <person name="Studholme D.J."/>
        </authorList>
    </citation>
    <scope>NUCLEOTIDE SEQUENCE [LARGE SCALE GENOMIC DNA]</scope>
</reference>
<organism evidence="1 2">
    <name type="scientific">Ensete ventricosum</name>
    <name type="common">Abyssinian banana</name>
    <name type="synonym">Musa ensete</name>
    <dbReference type="NCBI Taxonomy" id="4639"/>
    <lineage>
        <taxon>Eukaryota</taxon>
        <taxon>Viridiplantae</taxon>
        <taxon>Streptophyta</taxon>
        <taxon>Embryophyta</taxon>
        <taxon>Tracheophyta</taxon>
        <taxon>Spermatophyta</taxon>
        <taxon>Magnoliopsida</taxon>
        <taxon>Liliopsida</taxon>
        <taxon>Zingiberales</taxon>
        <taxon>Musaceae</taxon>
        <taxon>Ensete</taxon>
    </lineage>
</organism>
<dbReference type="Proteomes" id="UP000287651">
    <property type="component" value="Unassembled WGS sequence"/>
</dbReference>
<sequence length="143" mass="16055">MRLIVSSMPVMAAASADEVEREGCQTSNVDVNYRARPKSSYPRMKTMLAMGATTMLCFFFGKQRSRLCRRGVDRQLRLRKKAVDGVGICCRLIAKRNLLHPLYKALRDDEHWPLQVLLAERTKAAGGTISASGCRSRHLLQMG</sequence>
<evidence type="ECO:0000313" key="1">
    <source>
        <dbReference type="EMBL" id="RRT82305.1"/>
    </source>
</evidence>
<protein>
    <submittedName>
        <fullName evidence="1">Uncharacterized protein</fullName>
    </submittedName>
</protein>
<name>A0A427B1K2_ENSVE</name>
<comment type="caution">
    <text evidence="1">The sequence shown here is derived from an EMBL/GenBank/DDBJ whole genome shotgun (WGS) entry which is preliminary data.</text>
</comment>
<accession>A0A427B1K2</accession>
<dbReference type="EMBL" id="AMZH03000721">
    <property type="protein sequence ID" value="RRT82305.1"/>
    <property type="molecule type" value="Genomic_DNA"/>
</dbReference>
<evidence type="ECO:0000313" key="2">
    <source>
        <dbReference type="Proteomes" id="UP000287651"/>
    </source>
</evidence>
<gene>
    <name evidence="1" type="ORF">B296_00001249</name>
</gene>